<reference evidence="7" key="1">
    <citation type="submission" date="2025-08" db="UniProtKB">
        <authorList>
            <consortium name="RefSeq"/>
        </authorList>
    </citation>
    <scope>IDENTIFICATION</scope>
    <source>
        <tissue evidence="7">Gonads</tissue>
    </source>
</reference>
<evidence type="ECO:0000313" key="6">
    <source>
        <dbReference type="Proteomes" id="UP000504635"/>
    </source>
</evidence>
<dbReference type="GeneID" id="115882436"/>
<dbReference type="OrthoDB" id="241990at2759"/>
<accession>A0A6J2XY22</accession>
<feature type="compositionally biased region" description="Acidic residues" evidence="2">
    <location>
        <begin position="49"/>
        <end position="64"/>
    </location>
</feature>
<feature type="domain" description="CRIM" evidence="4">
    <location>
        <begin position="139"/>
        <end position="267"/>
    </location>
</feature>
<dbReference type="GO" id="GO:0005546">
    <property type="term" value="F:phosphatidylinositol-4,5-bisphosphate binding"/>
    <property type="evidence" value="ECO:0007669"/>
    <property type="project" value="TreeGrafter"/>
</dbReference>
<dbReference type="InterPro" id="IPR011993">
    <property type="entry name" value="PH-like_dom_sf"/>
</dbReference>
<dbReference type="InParanoid" id="A0A6J2XY22"/>
<dbReference type="Gene3D" id="2.30.29.30">
    <property type="entry name" value="Pleckstrin-homology domain (PH domain)/Phosphotyrosine-binding domain (PTB)"/>
    <property type="match status" value="1"/>
</dbReference>
<evidence type="ECO:0000313" key="7">
    <source>
        <dbReference type="RefSeq" id="XP_030756357.1"/>
    </source>
</evidence>
<dbReference type="InterPro" id="IPR031313">
    <property type="entry name" value="Sin1_PH_dom"/>
</dbReference>
<dbReference type="Proteomes" id="UP000504635">
    <property type="component" value="Unplaced"/>
</dbReference>
<evidence type="ECO:0000256" key="1">
    <source>
        <dbReference type="ARBA" id="ARBA00009407"/>
    </source>
</evidence>
<sequence>MALYDNKYWLLSHIRNSFISTDDTGMCEVVMVGESKQVKEKFFSQEPFADPDESDEEEDDDETGSYDLQMDAYFGIRDRGATSRAEKLENNTKKPPKMKHIKWEPRNNSTEDNDNGSINDLFVKKEIKPPDKTNKKVVKSGLSALIEKFTHLPLNPYMEFAKFDGSGQVNIPTRKYRIFLTMLPEEQRHYPLPIVCIATAKIQDLVGLTLLKFSTNHSDFVLKPVANYGLYITEEDGEVDSDFPNLDPKECVAKFGFNCLGLVEHKDPPKMVSFDTPEEIPSSPDSSGGKKRTTSSSKAEETKQIKNDKEIMDGHNRAMEAPLYKSYRVHIVNKLRWWNMEVHLGISSDKIEIDPIAQKNTKLQLVKQSPMSHPMDTIAFCEELETRGNKTTFVVVYAAGFGGKSSERNPYPSSFNMPSLQTSPSFKHYDFEAEKDIAEEIVSKINLILNLRTSPCRREYLAAKERKHFMKRKSFRSLK</sequence>
<dbReference type="Pfam" id="PF16979">
    <property type="entry name" value="SIN1_PH"/>
    <property type="match status" value="1"/>
</dbReference>
<comment type="similarity">
    <text evidence="1">Belongs to the SIN1 family.</text>
</comment>
<evidence type="ECO:0000256" key="2">
    <source>
        <dbReference type="SAM" id="MobiDB-lite"/>
    </source>
</evidence>
<feature type="compositionally biased region" description="Polar residues" evidence="2">
    <location>
        <begin position="106"/>
        <end position="117"/>
    </location>
</feature>
<keyword evidence="7" id="KW-0808">Transferase</keyword>
<evidence type="ECO:0000259" key="3">
    <source>
        <dbReference type="Pfam" id="PF05422"/>
    </source>
</evidence>
<dbReference type="GO" id="GO:0005737">
    <property type="term" value="C:cytoplasm"/>
    <property type="evidence" value="ECO:0007669"/>
    <property type="project" value="TreeGrafter"/>
</dbReference>
<dbReference type="InterPro" id="IPR032679">
    <property type="entry name" value="Sin1_N"/>
</dbReference>
<dbReference type="PANTHER" id="PTHR13335:SF1">
    <property type="entry name" value="TARGET OF RAPAMYCIN COMPLEX 2 SUBUNIT MAPKAP1"/>
    <property type="match status" value="1"/>
</dbReference>
<feature type="domain" description="SIN1-type PH" evidence="5">
    <location>
        <begin position="323"/>
        <end position="450"/>
    </location>
</feature>
<keyword evidence="6" id="KW-1185">Reference proteome</keyword>
<dbReference type="Pfam" id="PF16978">
    <property type="entry name" value="CRIM"/>
    <property type="match status" value="1"/>
</dbReference>
<organism evidence="6 7">
    <name type="scientific">Sitophilus oryzae</name>
    <name type="common">Rice weevil</name>
    <name type="synonym">Curculio oryzae</name>
    <dbReference type="NCBI Taxonomy" id="7048"/>
    <lineage>
        <taxon>Eukaryota</taxon>
        <taxon>Metazoa</taxon>
        <taxon>Ecdysozoa</taxon>
        <taxon>Arthropoda</taxon>
        <taxon>Hexapoda</taxon>
        <taxon>Insecta</taxon>
        <taxon>Pterygota</taxon>
        <taxon>Neoptera</taxon>
        <taxon>Endopterygota</taxon>
        <taxon>Coleoptera</taxon>
        <taxon>Polyphaga</taxon>
        <taxon>Cucujiformia</taxon>
        <taxon>Curculionidae</taxon>
        <taxon>Dryophthorinae</taxon>
        <taxon>Sitophilus</taxon>
    </lineage>
</organism>
<feature type="compositionally biased region" description="Basic and acidic residues" evidence="2">
    <location>
        <begin position="298"/>
        <end position="314"/>
    </location>
</feature>
<feature type="region of interest" description="Disordered" evidence="2">
    <location>
        <begin position="42"/>
        <end position="64"/>
    </location>
</feature>
<proteinExistence type="inferred from homology"/>
<feature type="domain" description="Sin1 N-terminal" evidence="3">
    <location>
        <begin position="49"/>
        <end position="127"/>
    </location>
</feature>
<dbReference type="KEGG" id="soy:115882436"/>
<name>A0A6J2XY22_SITOR</name>
<feature type="region of interest" description="Disordered" evidence="2">
    <location>
        <begin position="271"/>
        <end position="314"/>
    </location>
</feature>
<dbReference type="AlphaFoldDB" id="A0A6J2XY22"/>
<dbReference type="RefSeq" id="XP_030756357.1">
    <property type="nucleotide sequence ID" value="XM_030900497.1"/>
</dbReference>
<keyword evidence="7" id="KW-0418">Kinase</keyword>
<dbReference type="CTD" id="36604"/>
<evidence type="ECO:0000259" key="4">
    <source>
        <dbReference type="Pfam" id="PF16978"/>
    </source>
</evidence>
<dbReference type="GO" id="GO:0031932">
    <property type="term" value="C:TORC2 complex"/>
    <property type="evidence" value="ECO:0007669"/>
    <property type="project" value="InterPro"/>
</dbReference>
<dbReference type="Pfam" id="PF05422">
    <property type="entry name" value="SIN1"/>
    <property type="match status" value="1"/>
</dbReference>
<feature type="region of interest" description="Disordered" evidence="2">
    <location>
        <begin position="84"/>
        <end position="117"/>
    </location>
</feature>
<dbReference type="PANTHER" id="PTHR13335">
    <property type="entry name" value="TARGET OF RAPAMYCIN COMPLEX 2 SUBUNIT MAPKAP1"/>
    <property type="match status" value="1"/>
</dbReference>
<dbReference type="GO" id="GO:0016301">
    <property type="term" value="F:kinase activity"/>
    <property type="evidence" value="ECO:0007669"/>
    <property type="project" value="UniProtKB-KW"/>
</dbReference>
<dbReference type="FunCoup" id="A0A6J2XY22">
    <property type="interactions" value="1862"/>
</dbReference>
<dbReference type="GO" id="GO:0005886">
    <property type="term" value="C:plasma membrane"/>
    <property type="evidence" value="ECO:0007669"/>
    <property type="project" value="TreeGrafter"/>
</dbReference>
<dbReference type="InterPro" id="IPR031567">
    <property type="entry name" value="CRIM_dom"/>
</dbReference>
<dbReference type="InterPro" id="IPR008828">
    <property type="entry name" value="Sin1/Avo1"/>
</dbReference>
<protein>
    <submittedName>
        <fullName evidence="7">Stress-activated map kinase-interacting protein 1</fullName>
    </submittedName>
</protein>
<evidence type="ECO:0000259" key="5">
    <source>
        <dbReference type="Pfam" id="PF16979"/>
    </source>
</evidence>
<gene>
    <name evidence="7" type="primary">LOC115882436</name>
</gene>
<dbReference type="GO" id="GO:0038203">
    <property type="term" value="P:TORC2 signaling"/>
    <property type="evidence" value="ECO:0007669"/>
    <property type="project" value="TreeGrafter"/>
</dbReference>